<proteinExistence type="predicted"/>
<organism evidence="1 2">
    <name type="scientific">Morganella phage vB_MmoM_MP1</name>
    <dbReference type="NCBI Taxonomy" id="1852628"/>
    <lineage>
        <taxon>Viruses</taxon>
        <taxon>Duplodnaviria</taxon>
        <taxon>Heunggongvirae</taxon>
        <taxon>Uroviricota</taxon>
        <taxon>Caudoviricetes</taxon>
        <taxon>Pantevenvirales</taxon>
        <taxon>Straboviridae</taxon>
        <taxon>Gualtarvirus</taxon>
        <taxon>Gualtarvirus mp1</taxon>
    </lineage>
</organism>
<reference evidence="1 2" key="1">
    <citation type="submission" date="2016-04" db="EMBL/GenBank/DDBJ databases">
        <title>Comparative genomics of Morganella phages MP1 and MP2 define new clades among the T4 and T7-like Viruses.</title>
        <authorList>
            <person name="Pinto G."/>
            <person name="Oliveira A."/>
            <person name="Malgorzata L."/>
            <person name="Kropinski A."/>
            <person name="Azeredo J."/>
        </authorList>
    </citation>
    <scope>NUCLEOTIDE SEQUENCE [LARGE SCALE GENOMIC DNA]</scope>
</reference>
<dbReference type="KEGG" id="vg:29059250"/>
<dbReference type="RefSeq" id="YP_009279927.1">
    <property type="nucleotide sequence ID" value="NC_031020.1"/>
</dbReference>
<evidence type="ECO:0000313" key="2">
    <source>
        <dbReference type="Proteomes" id="UP000203816"/>
    </source>
</evidence>
<dbReference type="EMBL" id="KX078569">
    <property type="protein sequence ID" value="ANM46550.1"/>
    <property type="molecule type" value="Genomic_DNA"/>
</dbReference>
<accession>A0A192YBQ1</accession>
<gene>
    <name evidence="1" type="ORF">MP1_gp0070</name>
</gene>
<name>A0A192YBQ1_9CAUD</name>
<evidence type="ECO:0000313" key="1">
    <source>
        <dbReference type="EMBL" id="ANM46550.1"/>
    </source>
</evidence>
<sequence length="114" mass="13494">MKTMVAICWFKLFNSELSIGQAYLDVIKTPDQTKLDKPELDEDQTILWFTCEDNQVKVHWDISPVCKLRLGTWYKSHPYDLDWTLKVGTADMNEFALKNCKFGKYIGKYMEWML</sequence>
<dbReference type="Proteomes" id="UP000203816">
    <property type="component" value="Segment"/>
</dbReference>
<dbReference type="GeneID" id="29059250"/>
<keyword evidence="2" id="KW-1185">Reference proteome</keyword>
<protein>
    <submittedName>
        <fullName evidence="1">Uncharacterized protein</fullName>
    </submittedName>
</protein>